<dbReference type="InterPro" id="IPR055170">
    <property type="entry name" value="GFO_IDH_MocA-like_dom"/>
</dbReference>
<dbReference type="PANTHER" id="PTHR22604">
    <property type="entry name" value="OXIDOREDUCTASES"/>
    <property type="match status" value="1"/>
</dbReference>
<evidence type="ECO:0000259" key="6">
    <source>
        <dbReference type="Pfam" id="PF01408"/>
    </source>
</evidence>
<dbReference type="InterPro" id="IPR050984">
    <property type="entry name" value="Gfo/Idh/MocA_domain"/>
</dbReference>
<proteinExistence type="inferred from homology"/>
<keyword evidence="2" id="KW-0560">Oxidoreductase</keyword>
<evidence type="ECO:0000256" key="1">
    <source>
        <dbReference type="ARBA" id="ARBA00010928"/>
    </source>
</evidence>
<evidence type="ECO:0000259" key="7">
    <source>
        <dbReference type="Pfam" id="PF22725"/>
    </source>
</evidence>
<evidence type="ECO:0000256" key="2">
    <source>
        <dbReference type="ARBA" id="ARBA00023002"/>
    </source>
</evidence>
<evidence type="ECO:0000256" key="3">
    <source>
        <dbReference type="ARBA" id="ARBA00038984"/>
    </source>
</evidence>
<dbReference type="Gene3D" id="3.40.50.720">
    <property type="entry name" value="NAD(P)-binding Rossmann-like Domain"/>
    <property type="match status" value="1"/>
</dbReference>
<evidence type="ECO:0000313" key="8">
    <source>
        <dbReference type="EMBL" id="KAJ6043001.1"/>
    </source>
</evidence>
<comment type="catalytic activity">
    <reaction evidence="5">
        <text>D-xylose + NADP(+) = D-xylono-1,5-lactone + NADPH + H(+)</text>
        <dbReference type="Rhea" id="RHEA:22000"/>
        <dbReference type="ChEBI" id="CHEBI:15378"/>
        <dbReference type="ChEBI" id="CHEBI:15867"/>
        <dbReference type="ChEBI" id="CHEBI:53455"/>
        <dbReference type="ChEBI" id="CHEBI:57783"/>
        <dbReference type="ChEBI" id="CHEBI:58349"/>
        <dbReference type="EC" id="1.1.1.179"/>
    </reaction>
</comment>
<dbReference type="Pfam" id="PF01408">
    <property type="entry name" value="GFO_IDH_MocA"/>
    <property type="match status" value="1"/>
</dbReference>
<evidence type="ECO:0000256" key="5">
    <source>
        <dbReference type="ARBA" id="ARBA00049233"/>
    </source>
</evidence>
<feature type="domain" description="GFO/IDH/MocA-like oxidoreductase" evidence="7">
    <location>
        <begin position="154"/>
        <end position="279"/>
    </location>
</feature>
<comment type="similarity">
    <text evidence="1">Belongs to the Gfo/Idh/MocA family.</text>
</comment>
<feature type="domain" description="Gfo/Idh/MocA-like oxidoreductase N-terminal" evidence="6">
    <location>
        <begin position="10"/>
        <end position="134"/>
    </location>
</feature>
<sequence>MLGKEELPVLRWGIVGCGLISSWFVSDLCLERLDATTRHIVQAVGSSSTEKGSAFVSSHCPSQQPAVYDSYDAVYNDTNVDIVYIGTPHVMHCQNALDAIAAGKHVLCEKPIAINTPDAKKIIDAAREKNVFLMEAVWTRFFPIAKKLQSLLHEDKVIGEIASVFVDFGLYMPIAEADLTRRTASRDLGAGALLDIGIYTLTWASLALDTSPNRLANTNPSIKASMIFGSEMDLDKKVDELTSVILQYPDLKAHAICTSSLLYKTGEEFACVIGSKGSIAIGGPGTSKPDYLVVRLNGEEDQRLEFKVPGWGFHYEADAVAEDIRAGRLENDTCSQHTTLTIMSRMDDARAQCGLVYPQEE</sequence>
<dbReference type="InterPro" id="IPR000683">
    <property type="entry name" value="Gfo/Idh/MocA-like_OxRdtase_N"/>
</dbReference>
<dbReference type="Pfam" id="PF22725">
    <property type="entry name" value="GFO_IDH_MocA_C3"/>
    <property type="match status" value="1"/>
</dbReference>
<name>A0AAD6N8P8_PENCN</name>
<evidence type="ECO:0000313" key="9">
    <source>
        <dbReference type="Proteomes" id="UP001219568"/>
    </source>
</evidence>
<dbReference type="SUPFAM" id="SSF55347">
    <property type="entry name" value="Glyceraldehyde-3-phosphate dehydrogenase-like, C-terminal domain"/>
    <property type="match status" value="1"/>
</dbReference>
<dbReference type="GO" id="GO:0047837">
    <property type="term" value="F:D-xylose 1-dehydrogenase (NADP+) activity"/>
    <property type="evidence" value="ECO:0007669"/>
    <property type="project" value="UniProtKB-EC"/>
</dbReference>
<dbReference type="EC" id="1.1.1.179" evidence="3"/>
<evidence type="ECO:0000256" key="4">
    <source>
        <dbReference type="ARBA" id="ARBA00042988"/>
    </source>
</evidence>
<dbReference type="EMBL" id="JAQJZL010000004">
    <property type="protein sequence ID" value="KAJ6043001.1"/>
    <property type="molecule type" value="Genomic_DNA"/>
</dbReference>
<dbReference type="AlphaFoldDB" id="A0AAD6N8P8"/>
<reference evidence="8" key="2">
    <citation type="submission" date="2023-01" db="EMBL/GenBank/DDBJ databases">
        <authorList>
            <person name="Petersen C."/>
        </authorList>
    </citation>
    <scope>NUCLEOTIDE SEQUENCE</scope>
    <source>
        <strain evidence="8">IBT 15450</strain>
    </source>
</reference>
<organism evidence="8 9">
    <name type="scientific">Penicillium canescens</name>
    <dbReference type="NCBI Taxonomy" id="5083"/>
    <lineage>
        <taxon>Eukaryota</taxon>
        <taxon>Fungi</taxon>
        <taxon>Dikarya</taxon>
        <taxon>Ascomycota</taxon>
        <taxon>Pezizomycotina</taxon>
        <taxon>Eurotiomycetes</taxon>
        <taxon>Eurotiomycetidae</taxon>
        <taxon>Eurotiales</taxon>
        <taxon>Aspergillaceae</taxon>
        <taxon>Penicillium</taxon>
    </lineage>
</organism>
<dbReference type="InterPro" id="IPR036291">
    <property type="entry name" value="NAD(P)-bd_dom_sf"/>
</dbReference>
<dbReference type="GO" id="GO:0000166">
    <property type="term" value="F:nucleotide binding"/>
    <property type="evidence" value="ECO:0007669"/>
    <property type="project" value="InterPro"/>
</dbReference>
<dbReference type="Gene3D" id="3.30.360.10">
    <property type="entry name" value="Dihydrodipicolinate Reductase, domain 2"/>
    <property type="match status" value="1"/>
</dbReference>
<dbReference type="PANTHER" id="PTHR22604:SF105">
    <property type="entry name" value="TRANS-1,2-DIHYDROBENZENE-1,2-DIOL DEHYDROGENASE"/>
    <property type="match status" value="1"/>
</dbReference>
<protein>
    <recommendedName>
        <fullName evidence="3">D-xylose 1-dehydrogenase (NADP(+), D-xylono-1,5-lactone-forming)</fullName>
        <ecNumber evidence="3">1.1.1.179</ecNumber>
    </recommendedName>
    <alternativeName>
        <fullName evidence="4">D-xylose-NADP dehydrogenase</fullName>
    </alternativeName>
</protein>
<accession>A0AAD6N8P8</accession>
<gene>
    <name evidence="8" type="ORF">N7460_004356</name>
</gene>
<comment type="caution">
    <text evidence="8">The sequence shown here is derived from an EMBL/GenBank/DDBJ whole genome shotgun (WGS) entry which is preliminary data.</text>
</comment>
<dbReference type="SUPFAM" id="SSF51735">
    <property type="entry name" value="NAD(P)-binding Rossmann-fold domains"/>
    <property type="match status" value="1"/>
</dbReference>
<keyword evidence="9" id="KW-1185">Reference proteome</keyword>
<dbReference type="Proteomes" id="UP001219568">
    <property type="component" value="Unassembled WGS sequence"/>
</dbReference>
<reference evidence="8" key="1">
    <citation type="journal article" date="2023" name="IMA Fungus">
        <title>Comparative genomic study of the Penicillium genus elucidates a diverse pangenome and 15 lateral gene transfer events.</title>
        <authorList>
            <person name="Petersen C."/>
            <person name="Sorensen T."/>
            <person name="Nielsen M.R."/>
            <person name="Sondergaard T.E."/>
            <person name="Sorensen J.L."/>
            <person name="Fitzpatrick D.A."/>
            <person name="Frisvad J.C."/>
            <person name="Nielsen K.L."/>
        </authorList>
    </citation>
    <scope>NUCLEOTIDE SEQUENCE</scope>
    <source>
        <strain evidence="8">IBT 15450</strain>
    </source>
</reference>